<dbReference type="Pfam" id="PF13602">
    <property type="entry name" value="ADH_zinc_N_2"/>
    <property type="match status" value="1"/>
</dbReference>
<dbReference type="GO" id="GO:0016651">
    <property type="term" value="F:oxidoreductase activity, acting on NAD(P)H"/>
    <property type="evidence" value="ECO:0007669"/>
    <property type="project" value="TreeGrafter"/>
</dbReference>
<dbReference type="EMBL" id="WVBC01000030">
    <property type="protein sequence ID" value="NKT79521.1"/>
    <property type="molecule type" value="Genomic_DNA"/>
</dbReference>
<dbReference type="EMBL" id="WUXD01000076">
    <property type="protein sequence ID" value="MBM4629844.1"/>
    <property type="molecule type" value="Genomic_DNA"/>
</dbReference>
<evidence type="ECO:0000256" key="2">
    <source>
        <dbReference type="ARBA" id="ARBA00023002"/>
    </source>
</evidence>
<evidence type="ECO:0000313" key="7">
    <source>
        <dbReference type="EMBL" id="MBM4629208.1"/>
    </source>
</evidence>
<dbReference type="Proteomes" id="UP000738270">
    <property type="component" value="Unassembled WGS sequence"/>
</dbReference>
<reference evidence="11 12" key="1">
    <citation type="journal article" date="2016" name="Genome Biol. Evol.">
        <title>Pangenome and Phylogenomic Analysis of the Pathogenic Actinobacterium Rhodococcus equi.</title>
        <authorList>
            <person name="Anastasi E."/>
            <person name="MacArthur I."/>
            <person name="Scortti M."/>
            <person name="Alvarez S."/>
            <person name="Giguere S."/>
            <person name="Vazquez-Boland J.A."/>
        </authorList>
    </citation>
    <scope>NUCLEOTIDE SEQUENCE [LARGE SCALE GENOMIC DNA]</scope>
    <source>
        <strain evidence="11 12">PAM1271</strain>
    </source>
</reference>
<dbReference type="EMBL" id="WUXD01000062">
    <property type="protein sequence ID" value="MBM4629203.1"/>
    <property type="molecule type" value="Genomic_DNA"/>
</dbReference>
<dbReference type="EMBL" id="WUXD01000063">
    <property type="protein sequence ID" value="MBM4629208.1"/>
    <property type="molecule type" value="Genomic_DNA"/>
</dbReference>
<sequence length="309" mass="31916">MARTVVATAYGGPEVLEVIDADIPPPGQGQVVVAMRAVGVNPLDYKLYSGAFGTDPARLPIRPGMEGAGIVEQTGAGADTVRVGDEVIVRTDEGAYADRVLLPVDDVLPKPESLTWEGAACLLSSGATAYEALAVADVGEGDTVVIHGAAGGVGELAVQLAVMRGAVAIGVAWPVHHDFLRTLGAVPVSPGPGLVARIHEVAPDGVDAVVDTVGTDEVVDDSLALGVERDRFVSLVAFGRAVRDGFRTVDGISEESARIRREARPLLVDMAGHGGLDVVVGTRFPLAEAAAAHRALQEPHARGKFVLLP</sequence>
<evidence type="ECO:0000313" key="10">
    <source>
        <dbReference type="EMBL" id="NKT79521.1"/>
    </source>
</evidence>
<proteinExistence type="predicted"/>
<evidence type="ECO:0000313" key="9">
    <source>
        <dbReference type="EMBL" id="MBM4629845.1"/>
    </source>
</evidence>
<dbReference type="SUPFAM" id="SSF50129">
    <property type="entry name" value="GroES-like"/>
    <property type="match status" value="1"/>
</dbReference>
<reference evidence="10" key="3">
    <citation type="journal article" date="2020" name="Environ. Microbiol.">
        <title>The novel and transferable erm(51) gene confers Macrolides, Lincosamides, and Streptogramins B (MLSB) resistance to clonal Rhodococcus equi in the environment.</title>
        <authorList>
            <person name="Huber L."/>
            <person name="Giguere S."/>
            <person name="Slovis N.M."/>
            <person name="Alvarez-Narvaez S."/>
            <person name="Hart K.A."/>
            <person name="Greiter M."/>
            <person name="Morris E.R.A."/>
            <person name="Cohen N.D."/>
        </authorList>
    </citation>
    <scope>NUCLEOTIDE SEQUENCE</scope>
    <source>
        <strain evidence="10">Lh_116_1</strain>
    </source>
</reference>
<dbReference type="Pfam" id="PF08240">
    <property type="entry name" value="ADH_N"/>
    <property type="match status" value="1"/>
</dbReference>
<dbReference type="Proteomes" id="UP000808906">
    <property type="component" value="Unassembled WGS sequence"/>
</dbReference>
<evidence type="ECO:0000313" key="13">
    <source>
        <dbReference type="Proteomes" id="UP000603463"/>
    </source>
</evidence>
<evidence type="ECO:0000313" key="4">
    <source>
        <dbReference type="EMBL" id="MBM4566689.1"/>
    </source>
</evidence>
<keyword evidence="1" id="KW-0521">NADP</keyword>
<dbReference type="Gene3D" id="3.40.50.720">
    <property type="entry name" value="NAD(P)-binding Rossmann-like Domain"/>
    <property type="match status" value="1"/>
</dbReference>
<evidence type="ECO:0000259" key="3">
    <source>
        <dbReference type="SMART" id="SM00829"/>
    </source>
</evidence>
<evidence type="ECO:0000313" key="5">
    <source>
        <dbReference type="EMBL" id="MBM4629197.1"/>
    </source>
</evidence>
<dbReference type="PANTHER" id="PTHR48106">
    <property type="entry name" value="QUINONE OXIDOREDUCTASE PIG3-RELATED"/>
    <property type="match status" value="1"/>
</dbReference>
<keyword evidence="2" id="KW-0560">Oxidoreductase</keyword>
<name>A0A9Q2XTV0_RHOHA</name>
<dbReference type="SMART" id="SM00829">
    <property type="entry name" value="PKS_ER"/>
    <property type="match status" value="1"/>
</dbReference>
<dbReference type="Gene3D" id="3.90.180.10">
    <property type="entry name" value="Medium-chain alcohol dehydrogenases, catalytic domain"/>
    <property type="match status" value="1"/>
</dbReference>
<dbReference type="InterPro" id="IPR013154">
    <property type="entry name" value="ADH-like_N"/>
</dbReference>
<comment type="caution">
    <text evidence="10">The sequence shown here is derived from an EMBL/GenBank/DDBJ whole genome shotgun (WGS) entry which is preliminary data.</text>
</comment>
<dbReference type="RefSeq" id="WP_022598447.1">
    <property type="nucleotide sequence ID" value="NZ_AP024181.1"/>
</dbReference>
<dbReference type="EMBL" id="LWIC01000003">
    <property type="protein sequence ID" value="ORM28073.1"/>
    <property type="molecule type" value="Genomic_DNA"/>
</dbReference>
<dbReference type="AlphaFoldDB" id="A0A9Q2XTV0"/>
<dbReference type="SUPFAM" id="SSF51735">
    <property type="entry name" value="NAD(P)-binding Rossmann-fold domains"/>
    <property type="match status" value="1"/>
</dbReference>
<accession>A0A9Q2XTV0</accession>
<organism evidence="10 13">
    <name type="scientific">Rhodococcus hoagii</name>
    <name type="common">Corynebacterium equii</name>
    <dbReference type="NCBI Taxonomy" id="43767"/>
    <lineage>
        <taxon>Bacteria</taxon>
        <taxon>Bacillati</taxon>
        <taxon>Actinomycetota</taxon>
        <taxon>Actinomycetes</taxon>
        <taxon>Mycobacteriales</taxon>
        <taxon>Nocardiaceae</taxon>
        <taxon>Prescottella</taxon>
    </lineage>
</organism>
<dbReference type="EMBL" id="WUXD01000061">
    <property type="protein sequence ID" value="MBM4629197.1"/>
    <property type="molecule type" value="Genomic_DNA"/>
</dbReference>
<dbReference type="InterPro" id="IPR020843">
    <property type="entry name" value="ER"/>
</dbReference>
<protein>
    <submittedName>
        <fullName evidence="11">Alcohol dehydrogenase</fullName>
    </submittedName>
    <submittedName>
        <fullName evidence="10">Zinc-binding dehydrogenase</fullName>
    </submittedName>
</protein>
<dbReference type="EMBL" id="WUXR01000006">
    <property type="protein sequence ID" value="MBM4566689.1"/>
    <property type="molecule type" value="Genomic_DNA"/>
</dbReference>
<evidence type="ECO:0000313" key="11">
    <source>
        <dbReference type="EMBL" id="ORM28073.1"/>
    </source>
</evidence>
<evidence type="ECO:0000313" key="8">
    <source>
        <dbReference type="EMBL" id="MBM4629844.1"/>
    </source>
</evidence>
<reference evidence="4" key="2">
    <citation type="submission" date="2019-11" db="EMBL/GenBank/DDBJ databases">
        <title>Spread of Macrolides and rifampicin resistant Rhodococcus equi in clinical isolates in the USA.</title>
        <authorList>
            <person name="Alvarez-Narvaez S."/>
            <person name="Huber L."/>
            <person name="Cohen N.D."/>
            <person name="Slovis N."/>
            <person name="Greiter M."/>
            <person name="Giguere S."/>
            <person name="Hart K."/>
        </authorList>
    </citation>
    <scope>NUCLEOTIDE SEQUENCE</scope>
    <source>
        <strain evidence="4">Lh_17</strain>
        <strain evidence="5">Lh_38</strain>
    </source>
</reference>
<evidence type="ECO:0000313" key="6">
    <source>
        <dbReference type="EMBL" id="MBM4629203.1"/>
    </source>
</evidence>
<dbReference type="EMBL" id="WUXD01000076">
    <property type="protein sequence ID" value="MBM4629845.1"/>
    <property type="molecule type" value="Genomic_DNA"/>
</dbReference>
<dbReference type="Proteomes" id="UP000603463">
    <property type="component" value="Unassembled WGS sequence"/>
</dbReference>
<dbReference type="Proteomes" id="UP000193518">
    <property type="component" value="Unassembled WGS sequence"/>
</dbReference>
<evidence type="ECO:0000256" key="1">
    <source>
        <dbReference type="ARBA" id="ARBA00022857"/>
    </source>
</evidence>
<evidence type="ECO:0000313" key="12">
    <source>
        <dbReference type="Proteomes" id="UP000193518"/>
    </source>
</evidence>
<dbReference type="InterPro" id="IPR011032">
    <property type="entry name" value="GroES-like_sf"/>
</dbReference>
<gene>
    <name evidence="11" type="ORF">A5N68_07970</name>
    <name evidence="4" type="ORF">GS441_14915</name>
    <name evidence="5" type="ORF">GS453_21080</name>
    <name evidence="6" type="ORF">GS453_21120</name>
    <name evidence="7" type="ORF">GS453_21155</name>
    <name evidence="8" type="ORF">GS453_24635</name>
    <name evidence="9" type="ORF">GS453_24650</name>
    <name evidence="10" type="ORF">GS882_15550</name>
</gene>
<dbReference type="GO" id="GO:0070402">
    <property type="term" value="F:NADPH binding"/>
    <property type="evidence" value="ECO:0007669"/>
    <property type="project" value="TreeGrafter"/>
</dbReference>
<dbReference type="InterPro" id="IPR036291">
    <property type="entry name" value="NAD(P)-bd_dom_sf"/>
</dbReference>
<dbReference type="CDD" id="cd05289">
    <property type="entry name" value="MDR_like_2"/>
    <property type="match status" value="1"/>
</dbReference>
<feature type="domain" description="Enoyl reductase (ER)" evidence="3">
    <location>
        <begin position="11"/>
        <end position="307"/>
    </location>
</feature>